<proteinExistence type="predicted"/>
<gene>
    <name evidence="1" type="ORF">E5336_07995</name>
</gene>
<evidence type="ECO:0000313" key="2">
    <source>
        <dbReference type="Proteomes" id="UP000308836"/>
    </source>
</evidence>
<keyword evidence="2" id="KW-1185">Reference proteome</keyword>
<dbReference type="Proteomes" id="UP000308836">
    <property type="component" value="Unassembled WGS sequence"/>
</dbReference>
<organism evidence="1 2">
    <name type="scientific">Dubosiella muris</name>
    <dbReference type="NCBI Taxonomy" id="3038133"/>
    <lineage>
        <taxon>Bacteria</taxon>
        <taxon>Bacillati</taxon>
        <taxon>Bacillota</taxon>
        <taxon>Erysipelotrichia</taxon>
        <taxon>Erysipelotrichales</taxon>
        <taxon>Erysipelotrichaceae</taxon>
        <taxon>Dubosiella</taxon>
    </lineage>
</organism>
<dbReference type="EMBL" id="SRYG01000015">
    <property type="protein sequence ID" value="TGY65625.1"/>
    <property type="molecule type" value="Genomic_DNA"/>
</dbReference>
<protein>
    <submittedName>
        <fullName evidence="1">Uncharacterized protein</fullName>
    </submittedName>
</protein>
<evidence type="ECO:0000313" key="1">
    <source>
        <dbReference type="EMBL" id="TGY65625.1"/>
    </source>
</evidence>
<sequence>MRWTFSWAGLVFLAMLIVPNLLWTKVRPKGYDQLEQQENRVLVALERIGQVAMSACALFENKSPRSWLWLVVVFGCMGLYERYWIRYFRSHHTLQDFYRDLGMIPIPGAVLPVAAGFSLAVYGRNPFLLGATVIFGIGHVGIHWRHRQERK</sequence>
<comment type="caution">
    <text evidence="1">The sequence shown here is derived from an EMBL/GenBank/DDBJ whole genome shotgun (WGS) entry which is preliminary data.</text>
</comment>
<name>A0AC61R6D9_9FIRM</name>
<accession>A0AC61R6D9</accession>
<reference evidence="1" key="1">
    <citation type="submission" date="2019-04" db="EMBL/GenBank/DDBJ databases">
        <title>Microbes associate with the intestines of laboratory mice.</title>
        <authorList>
            <person name="Navarre W."/>
            <person name="Wong E."/>
            <person name="Huang K."/>
            <person name="Tropini C."/>
            <person name="Ng K."/>
            <person name="Yu B."/>
        </authorList>
    </citation>
    <scope>NUCLEOTIDE SEQUENCE</scope>
    <source>
        <strain evidence="1">NM09_H32</strain>
    </source>
</reference>